<dbReference type="OrthoDB" id="4475619at2759"/>
<accession>A0A2I2F5Q3</accession>
<feature type="chain" id="PRO_5014118435" evidence="1">
    <location>
        <begin position="19"/>
        <end position="56"/>
    </location>
</feature>
<keyword evidence="3" id="KW-1185">Reference proteome</keyword>
<dbReference type="EMBL" id="KZ559155">
    <property type="protein sequence ID" value="PLB35989.1"/>
    <property type="molecule type" value="Genomic_DNA"/>
</dbReference>
<sequence length="56" mass="5826">MRFISIATTLFLAATALAAGKDCKPECFGSSSVKCVSDHPAIVREGPGCFKCCKSA</sequence>
<reference evidence="2 3" key="1">
    <citation type="submission" date="2017-12" db="EMBL/GenBank/DDBJ databases">
        <authorList>
            <consortium name="DOE Joint Genome Institute"/>
            <person name="Haridas S."/>
            <person name="Kjaerbolling I."/>
            <person name="Vesth T.C."/>
            <person name="Frisvad J.C."/>
            <person name="Nybo J.L."/>
            <person name="Theobald S."/>
            <person name="Kuo A."/>
            <person name="Bowyer P."/>
            <person name="Matsuda Y."/>
            <person name="Mondo S."/>
            <person name="Lyhne E.K."/>
            <person name="Kogle M.E."/>
            <person name="Clum A."/>
            <person name="Lipzen A."/>
            <person name="Salamov A."/>
            <person name="Ngan C.Y."/>
            <person name="Daum C."/>
            <person name="Chiniquy J."/>
            <person name="Barry K."/>
            <person name="LaButti K."/>
            <person name="Simmons B.A."/>
            <person name="Magnuson J.K."/>
            <person name="Mortensen U.H."/>
            <person name="Larsen T.O."/>
            <person name="Grigoriev I.V."/>
            <person name="Baker S.E."/>
            <person name="Andersen M.R."/>
            <person name="Nordberg H.P."/>
            <person name="Cantor M.N."/>
            <person name="Hua S.X."/>
        </authorList>
    </citation>
    <scope>NUCLEOTIDE SEQUENCE [LARGE SCALE GENOMIC DNA]</scope>
    <source>
        <strain evidence="2 3">CBS 102.13</strain>
    </source>
</reference>
<dbReference type="GeneID" id="36523893"/>
<dbReference type="AlphaFoldDB" id="A0A2I2F5Q3"/>
<keyword evidence="1" id="KW-0732">Signal</keyword>
<feature type="signal peptide" evidence="1">
    <location>
        <begin position="1"/>
        <end position="18"/>
    </location>
</feature>
<evidence type="ECO:0000256" key="1">
    <source>
        <dbReference type="SAM" id="SignalP"/>
    </source>
</evidence>
<gene>
    <name evidence="2" type="ORF">BDW47DRAFT_127548</name>
</gene>
<protein>
    <submittedName>
        <fullName evidence="2">Uncharacterized protein</fullName>
    </submittedName>
</protein>
<evidence type="ECO:0000313" key="3">
    <source>
        <dbReference type="Proteomes" id="UP000234585"/>
    </source>
</evidence>
<proteinExistence type="predicted"/>
<dbReference type="RefSeq" id="XP_024670001.1">
    <property type="nucleotide sequence ID" value="XM_024816733.1"/>
</dbReference>
<dbReference type="Proteomes" id="UP000234585">
    <property type="component" value="Unassembled WGS sequence"/>
</dbReference>
<evidence type="ECO:0000313" key="2">
    <source>
        <dbReference type="EMBL" id="PLB35989.1"/>
    </source>
</evidence>
<name>A0A2I2F5Q3_ASPCN</name>
<organism evidence="2 3">
    <name type="scientific">Aspergillus candidus</name>
    <dbReference type="NCBI Taxonomy" id="41067"/>
    <lineage>
        <taxon>Eukaryota</taxon>
        <taxon>Fungi</taxon>
        <taxon>Dikarya</taxon>
        <taxon>Ascomycota</taxon>
        <taxon>Pezizomycotina</taxon>
        <taxon>Eurotiomycetes</taxon>
        <taxon>Eurotiomycetidae</taxon>
        <taxon>Eurotiales</taxon>
        <taxon>Aspergillaceae</taxon>
        <taxon>Aspergillus</taxon>
        <taxon>Aspergillus subgen. Circumdati</taxon>
    </lineage>
</organism>